<dbReference type="InterPro" id="IPR045600">
    <property type="entry name" value="RelA/SpoT_AH_RIS"/>
</dbReference>
<dbReference type="PROSITE" id="PS51831">
    <property type="entry name" value="HD"/>
    <property type="match status" value="1"/>
</dbReference>
<dbReference type="Gene3D" id="3.30.460.10">
    <property type="entry name" value="Beta Polymerase, domain 2"/>
    <property type="match status" value="1"/>
</dbReference>
<keyword evidence="9" id="KW-1185">Reference proteome</keyword>
<dbReference type="InterPro" id="IPR003607">
    <property type="entry name" value="HD/PDEase_dom"/>
</dbReference>
<dbReference type="EC" id="2.7.6.5" evidence="1"/>
<feature type="domain" description="HD" evidence="6">
    <location>
        <begin position="59"/>
        <end position="158"/>
    </location>
</feature>
<dbReference type="Proteomes" id="UP001293791">
    <property type="component" value="Unassembled WGS sequence"/>
</dbReference>
<dbReference type="SUPFAM" id="SSF81271">
    <property type="entry name" value="TGS-like"/>
    <property type="match status" value="1"/>
</dbReference>
<evidence type="ECO:0000256" key="3">
    <source>
        <dbReference type="ARBA" id="ARBA00032407"/>
    </source>
</evidence>
<dbReference type="Pfam" id="PF02824">
    <property type="entry name" value="TGS"/>
    <property type="match status" value="1"/>
</dbReference>
<dbReference type="Pfam" id="PF19296">
    <property type="entry name" value="RelA_AH_RIS"/>
    <property type="match status" value="1"/>
</dbReference>
<dbReference type="InterPro" id="IPR043519">
    <property type="entry name" value="NT_sf"/>
</dbReference>
<protein>
    <recommendedName>
        <fullName evidence="1">GTP diphosphokinase</fullName>
        <ecNumber evidence="1">2.7.6.5</ecNumber>
    </recommendedName>
    <alternativeName>
        <fullName evidence="3">(p)ppGpp synthase</fullName>
    </alternativeName>
    <alternativeName>
        <fullName evidence="2">ATP:GTP 3'-pyrophosphotransferase</fullName>
    </alternativeName>
</protein>
<evidence type="ECO:0000256" key="2">
    <source>
        <dbReference type="ARBA" id="ARBA00029754"/>
    </source>
</evidence>
<dbReference type="EMBL" id="JARGYT010000021">
    <property type="protein sequence ID" value="MDZ5762110.1"/>
    <property type="molecule type" value="Genomic_DNA"/>
</dbReference>
<proteinExistence type="inferred from homology"/>
<dbReference type="SMART" id="SM00954">
    <property type="entry name" value="RelA_SpoT"/>
    <property type="match status" value="1"/>
</dbReference>
<dbReference type="CDD" id="cd00077">
    <property type="entry name" value="HDc"/>
    <property type="match status" value="1"/>
</dbReference>
<dbReference type="InterPro" id="IPR012675">
    <property type="entry name" value="Beta-grasp_dom_sf"/>
</dbReference>
<comment type="catalytic activity">
    <reaction evidence="4">
        <text>GTP + ATP = guanosine 3'-diphosphate 5'-triphosphate + AMP</text>
        <dbReference type="Rhea" id="RHEA:22088"/>
        <dbReference type="ChEBI" id="CHEBI:30616"/>
        <dbReference type="ChEBI" id="CHEBI:37565"/>
        <dbReference type="ChEBI" id="CHEBI:142410"/>
        <dbReference type="ChEBI" id="CHEBI:456215"/>
        <dbReference type="EC" id="2.7.6.5"/>
    </reaction>
</comment>
<evidence type="ECO:0000256" key="1">
    <source>
        <dbReference type="ARBA" id="ARBA00013251"/>
    </source>
</evidence>
<dbReference type="CDD" id="cd05399">
    <property type="entry name" value="NT_Rel-Spo_like"/>
    <property type="match status" value="1"/>
</dbReference>
<dbReference type="SUPFAM" id="SSF81301">
    <property type="entry name" value="Nucleotidyltransferase"/>
    <property type="match status" value="1"/>
</dbReference>
<sequence length="572" mass="66050">MFDLISRQKMPENIFKLKCNLMQLISKTHPETDLSTVEGAIHFAYNAHYGQFRKSGEEYITHPLAVAEILAQQGFETVSIVTAILHDTIEDTYVEYDDIKKHFGLKIAKLVEGVSKLGKIKYAHIQMQQAENIRKLLLAMSEDIRVLLVKLADRIHNMRTINNIQDERKRRRIAKETLEIYSTLAERMGMRQFKEELQDLSFQVLFPDIFDSIKNRLLLLSKKGSPSVDMIKKDMSSIMEKCSIDAKISGRLKSIYSIWGKMQKKKTTFEQLSDILAFRIIVPKIEDCYRVIGALHLHKKFIPGTFKDYISIPKENGYRSLHTVIIDDNFQRIEVQIRTEAMHDIAEFGVASHWSYKQNKSLDSINEISQFKWINQLIEMLKDTKNPKEFLESAKLEMYNDKIFCFTPNGSLISLPKGATAIDFAFAIHSDLGLHCSKALINGKSVKITSRLQSGDQVEIVPDFSLLVNKSWEKLTVTSKARNAIRKFLKQLKHNCRSNIGRILLIKYLKEKNKAYSKENIHLILKHFNINSLAEFLYFVGIQKIQRQHITNCIENMKPDKAFLLLGMNEDV</sequence>
<dbReference type="RefSeq" id="WP_322497596.1">
    <property type="nucleotide sequence ID" value="NZ_JARGYT010000021.1"/>
</dbReference>
<evidence type="ECO:0000313" key="9">
    <source>
        <dbReference type="Proteomes" id="UP001293791"/>
    </source>
</evidence>
<dbReference type="Gene3D" id="3.10.20.30">
    <property type="match status" value="1"/>
</dbReference>
<reference evidence="8 9" key="1">
    <citation type="submission" date="2023-02" db="EMBL/GenBank/DDBJ databases">
        <title>Host association and intracellularity evolved multiple times independently in the Rickettsiales.</title>
        <authorList>
            <person name="Castelli M."/>
            <person name="Nardi T."/>
            <person name="Gammuto L."/>
            <person name="Bellinzona G."/>
            <person name="Sabaneyeva E."/>
            <person name="Potekhin A."/>
            <person name="Serra V."/>
            <person name="Petroni G."/>
            <person name="Sassera D."/>
        </authorList>
    </citation>
    <scope>NUCLEOTIDE SEQUENCE [LARGE SCALE GENOMIC DNA]</scope>
    <source>
        <strain evidence="8 9">BOD18</strain>
    </source>
</reference>
<dbReference type="InterPro" id="IPR012676">
    <property type="entry name" value="TGS-like"/>
</dbReference>
<dbReference type="SUPFAM" id="SSF109604">
    <property type="entry name" value="HD-domain/PDEase-like"/>
    <property type="match status" value="1"/>
</dbReference>
<evidence type="ECO:0000256" key="4">
    <source>
        <dbReference type="ARBA" id="ARBA00048244"/>
    </source>
</evidence>
<dbReference type="SMART" id="SM00471">
    <property type="entry name" value="HDc"/>
    <property type="match status" value="1"/>
</dbReference>
<dbReference type="CDD" id="cd01668">
    <property type="entry name" value="TGS_RSH"/>
    <property type="match status" value="1"/>
</dbReference>
<feature type="domain" description="TGS" evidence="7">
    <location>
        <begin position="397"/>
        <end position="462"/>
    </location>
</feature>
<dbReference type="InterPro" id="IPR033655">
    <property type="entry name" value="TGS_RelA/SpoT"/>
</dbReference>
<dbReference type="Pfam" id="PF04607">
    <property type="entry name" value="RelA_SpoT"/>
    <property type="match status" value="1"/>
</dbReference>
<dbReference type="NCBIfam" id="TIGR00691">
    <property type="entry name" value="spoT_relA"/>
    <property type="match status" value="1"/>
</dbReference>
<name>A0ABU5L879_9RICK</name>
<evidence type="ECO:0000256" key="5">
    <source>
        <dbReference type="RuleBase" id="RU003847"/>
    </source>
</evidence>
<dbReference type="PROSITE" id="PS51880">
    <property type="entry name" value="TGS"/>
    <property type="match status" value="1"/>
</dbReference>
<comment type="similarity">
    <text evidence="5">Belongs to the relA/spoT family.</text>
</comment>
<gene>
    <name evidence="8" type="ORF">Cyrtocomes_00478</name>
</gene>
<evidence type="ECO:0000259" key="6">
    <source>
        <dbReference type="PROSITE" id="PS51831"/>
    </source>
</evidence>
<dbReference type="Pfam" id="PF13328">
    <property type="entry name" value="HD_4"/>
    <property type="match status" value="1"/>
</dbReference>
<dbReference type="PANTHER" id="PTHR21262">
    <property type="entry name" value="GUANOSINE-3',5'-BIS DIPHOSPHATE 3'-PYROPHOSPHOHYDROLASE"/>
    <property type="match status" value="1"/>
</dbReference>
<accession>A0ABU5L879</accession>
<comment type="function">
    <text evidence="5">In eubacteria ppGpp (guanosine 3'-diphosphate 5'-diphosphate) is a mediator of the stringent response that coordinates a variety of cellular activities in response to changes in nutritional abundance.</text>
</comment>
<dbReference type="Gene3D" id="1.10.3210.10">
    <property type="entry name" value="Hypothetical protein af1432"/>
    <property type="match status" value="1"/>
</dbReference>
<dbReference type="InterPro" id="IPR004811">
    <property type="entry name" value="RelA/Spo_fam"/>
</dbReference>
<dbReference type="InterPro" id="IPR006674">
    <property type="entry name" value="HD_domain"/>
</dbReference>
<dbReference type="InterPro" id="IPR007685">
    <property type="entry name" value="RelA_SpoT"/>
</dbReference>
<evidence type="ECO:0000313" key="8">
    <source>
        <dbReference type="EMBL" id="MDZ5762110.1"/>
    </source>
</evidence>
<dbReference type="PANTHER" id="PTHR21262:SF36">
    <property type="entry name" value="BIFUNCTIONAL (P)PPGPP SYNTHASE_HYDROLASE SPOT"/>
    <property type="match status" value="1"/>
</dbReference>
<dbReference type="InterPro" id="IPR004095">
    <property type="entry name" value="TGS"/>
</dbReference>
<evidence type="ECO:0000259" key="7">
    <source>
        <dbReference type="PROSITE" id="PS51880"/>
    </source>
</evidence>
<comment type="caution">
    <text evidence="8">The sequence shown here is derived from an EMBL/GenBank/DDBJ whole genome shotgun (WGS) entry which is preliminary data.</text>
</comment>
<organism evidence="8 9">
    <name type="scientific">Candidatus Cyrtobacter comes</name>
    <dbReference type="NCBI Taxonomy" id="675776"/>
    <lineage>
        <taxon>Bacteria</taxon>
        <taxon>Pseudomonadati</taxon>
        <taxon>Pseudomonadota</taxon>
        <taxon>Alphaproteobacteria</taxon>
        <taxon>Rickettsiales</taxon>
        <taxon>Candidatus Midichloriaceae</taxon>
        <taxon>Candidatus Cyrtobacter</taxon>
    </lineage>
</organism>